<keyword evidence="7" id="KW-0745">Spermidine biosynthesis</keyword>
<dbReference type="InterPro" id="IPR036736">
    <property type="entry name" value="ACP-like_sf"/>
</dbReference>
<evidence type="ECO:0000313" key="14">
    <source>
        <dbReference type="EMBL" id="ADD41169.1"/>
    </source>
</evidence>
<dbReference type="HOGENOM" id="CLU_1293667_0_0_11"/>
<dbReference type="eggNOG" id="COG0236">
    <property type="taxonomic scope" value="Bacteria"/>
</dbReference>
<evidence type="ECO:0000313" key="15">
    <source>
        <dbReference type="Proteomes" id="UP000000844"/>
    </source>
</evidence>
<dbReference type="InterPro" id="IPR003826">
    <property type="entry name" value="AdoMetDC_fam_prok"/>
</dbReference>
<dbReference type="GO" id="GO:0004014">
    <property type="term" value="F:adenosylmethionine decarboxylase activity"/>
    <property type="evidence" value="ECO:0007669"/>
    <property type="project" value="InterPro"/>
</dbReference>
<dbReference type="GO" id="GO:0008295">
    <property type="term" value="P:spermidine biosynthetic process"/>
    <property type="evidence" value="ECO:0007669"/>
    <property type="project" value="UniProtKB-KW"/>
</dbReference>
<keyword evidence="11" id="KW-0704">Schiff base</keyword>
<dbReference type="NCBIfam" id="TIGR03330">
    <property type="entry name" value="SAM_DCase_Bsu"/>
    <property type="match status" value="1"/>
</dbReference>
<evidence type="ECO:0000256" key="12">
    <source>
        <dbReference type="ARBA" id="ARBA00023317"/>
    </source>
</evidence>
<keyword evidence="3" id="KW-0597">Phosphoprotein</keyword>
<dbReference type="Gene3D" id="1.10.1200.10">
    <property type="entry name" value="ACP-like"/>
    <property type="match status" value="1"/>
</dbReference>
<keyword evidence="8" id="KW-0620">Polyamine biosynthesis</keyword>
<dbReference type="SUPFAM" id="SSF56276">
    <property type="entry name" value="S-adenosylmethionine decarboxylase"/>
    <property type="match status" value="1"/>
</dbReference>
<evidence type="ECO:0000256" key="4">
    <source>
        <dbReference type="ARBA" id="ARBA00022691"/>
    </source>
</evidence>
<feature type="domain" description="Carrier" evidence="13">
    <location>
        <begin position="8"/>
        <end position="87"/>
    </location>
</feature>
<dbReference type="Pfam" id="PF02675">
    <property type="entry name" value="AdoMet_dc"/>
    <property type="match status" value="1"/>
</dbReference>
<evidence type="ECO:0000256" key="7">
    <source>
        <dbReference type="ARBA" id="ARBA00023066"/>
    </source>
</evidence>
<evidence type="ECO:0000256" key="8">
    <source>
        <dbReference type="ARBA" id="ARBA00023115"/>
    </source>
</evidence>
<dbReference type="STRING" id="446470.Snas_1465"/>
<keyword evidence="10" id="KW-0456">Lyase</keyword>
<dbReference type="eggNOG" id="COG1586">
    <property type="taxonomic scope" value="Bacteria"/>
</dbReference>
<keyword evidence="5" id="KW-0210">Decarboxylase</keyword>
<dbReference type="SUPFAM" id="SSF47336">
    <property type="entry name" value="ACP-like"/>
    <property type="match status" value="1"/>
</dbReference>
<dbReference type="PANTHER" id="PTHR33866:SF2">
    <property type="entry name" value="S-ADENOSYLMETHIONINE DECARBOXYLASE PROENZYME"/>
    <property type="match status" value="1"/>
</dbReference>
<sequence>MGESRHGNMIAEEIRSLLVEVTGRDELRDIPFDVPLLHEPVALDSISGVRLLRAVHDRYGVDVAAEDLNLDSLASVDALAAFIAERTDQVDGEFARLRKLEAYTPKKLYLVDATYGDSPVLGDAAALESVARSAVEAAGGHVLKDSHVVFPNGAITLVLILAESHLSLHTWPEENLVAIDLFSCGAIEGRIVIDRLTESFGLGEVPVREIDRG</sequence>
<dbReference type="InterPro" id="IPR016067">
    <property type="entry name" value="S-AdoMet_deCO2ase_core"/>
</dbReference>
<evidence type="ECO:0000256" key="5">
    <source>
        <dbReference type="ARBA" id="ARBA00022793"/>
    </source>
</evidence>
<dbReference type="Pfam" id="PF00550">
    <property type="entry name" value="PP-binding"/>
    <property type="match status" value="1"/>
</dbReference>
<keyword evidence="15" id="KW-1185">Reference proteome</keyword>
<dbReference type="PANTHER" id="PTHR33866">
    <property type="entry name" value="S-ADENOSYLMETHIONINE DECARBOXYLASE PROENZYME"/>
    <property type="match status" value="1"/>
</dbReference>
<dbReference type="InterPro" id="IPR017716">
    <property type="entry name" value="S-AdoMet_deCOase_pro-enz"/>
</dbReference>
<keyword evidence="4" id="KW-0949">S-adenosyl-L-methionine</keyword>
<dbReference type="GO" id="GO:0005829">
    <property type="term" value="C:cytosol"/>
    <property type="evidence" value="ECO:0007669"/>
    <property type="project" value="TreeGrafter"/>
</dbReference>
<keyword evidence="12" id="KW-0670">Pyruvate</keyword>
<evidence type="ECO:0000256" key="9">
    <source>
        <dbReference type="ARBA" id="ARBA00023145"/>
    </source>
</evidence>
<keyword evidence="9" id="KW-0865">Zymogen</keyword>
<dbReference type="InterPro" id="IPR009081">
    <property type="entry name" value="PP-bd_ACP"/>
</dbReference>
<dbReference type="RefSeq" id="WP_013016740.1">
    <property type="nucleotide sequence ID" value="NC_013947.1"/>
</dbReference>
<dbReference type="KEGG" id="sna:Snas_1465"/>
<keyword evidence="2" id="KW-0596">Phosphopantetheine</keyword>
<evidence type="ECO:0000256" key="1">
    <source>
        <dbReference type="ARBA" id="ARBA00001928"/>
    </source>
</evidence>
<proteinExistence type="predicted"/>
<accession>D3PVB6</accession>
<evidence type="ECO:0000256" key="2">
    <source>
        <dbReference type="ARBA" id="ARBA00022450"/>
    </source>
</evidence>
<comment type="cofactor">
    <cofactor evidence="1">
        <name>pyruvate</name>
        <dbReference type="ChEBI" id="CHEBI:15361"/>
    </cofactor>
</comment>
<dbReference type="Proteomes" id="UP000000844">
    <property type="component" value="Chromosome"/>
</dbReference>
<dbReference type="PROSITE" id="PS50075">
    <property type="entry name" value="CARRIER"/>
    <property type="match status" value="1"/>
</dbReference>
<keyword evidence="6" id="KW-0068">Autocatalytic cleavage</keyword>
<dbReference type="InterPro" id="IPR006162">
    <property type="entry name" value="Ppantetheine_attach_site"/>
</dbReference>
<gene>
    <name evidence="14" type="ordered locus">Snas_1465</name>
</gene>
<name>D3PVB6_STANL</name>
<organism evidence="14 15">
    <name type="scientific">Stackebrandtia nassauensis (strain DSM 44728 / CIP 108903 / NRRL B-16338 / NBRC 102104 / LLR-40K-21)</name>
    <dbReference type="NCBI Taxonomy" id="446470"/>
    <lineage>
        <taxon>Bacteria</taxon>
        <taxon>Bacillati</taxon>
        <taxon>Actinomycetota</taxon>
        <taxon>Actinomycetes</taxon>
        <taxon>Glycomycetales</taxon>
        <taxon>Glycomycetaceae</taxon>
        <taxon>Stackebrandtia</taxon>
    </lineage>
</organism>
<evidence type="ECO:0000259" key="13">
    <source>
        <dbReference type="PROSITE" id="PS50075"/>
    </source>
</evidence>
<evidence type="ECO:0000256" key="6">
    <source>
        <dbReference type="ARBA" id="ARBA00022813"/>
    </source>
</evidence>
<evidence type="ECO:0000256" key="10">
    <source>
        <dbReference type="ARBA" id="ARBA00023239"/>
    </source>
</evidence>
<protein>
    <submittedName>
        <fullName evidence="14">S-adenosylmethionine decarboxylase proenzyme</fullName>
    </submittedName>
</protein>
<dbReference type="Gene3D" id="3.60.90.10">
    <property type="entry name" value="S-adenosylmethionine decarboxylase"/>
    <property type="match status" value="1"/>
</dbReference>
<evidence type="ECO:0000256" key="3">
    <source>
        <dbReference type="ARBA" id="ARBA00022553"/>
    </source>
</evidence>
<evidence type="ECO:0000256" key="11">
    <source>
        <dbReference type="ARBA" id="ARBA00023270"/>
    </source>
</evidence>
<dbReference type="AlphaFoldDB" id="D3PVB6"/>
<reference evidence="14 15" key="1">
    <citation type="journal article" date="2009" name="Stand. Genomic Sci.">
        <title>Complete genome sequence of Stackebrandtia nassauensis type strain (LLR-40K-21).</title>
        <authorList>
            <person name="Munk C."/>
            <person name="Lapidus A."/>
            <person name="Copeland A."/>
            <person name="Jando M."/>
            <person name="Mayilraj S."/>
            <person name="Glavina Del Rio T."/>
            <person name="Nolan M."/>
            <person name="Chen F."/>
            <person name="Lucas S."/>
            <person name="Tice H."/>
            <person name="Cheng J.F."/>
            <person name="Han C."/>
            <person name="Detter J.C."/>
            <person name="Bruce D."/>
            <person name="Goodwin L."/>
            <person name="Chain P."/>
            <person name="Pitluck S."/>
            <person name="Goker M."/>
            <person name="Ovchinikova G."/>
            <person name="Pati A."/>
            <person name="Ivanova N."/>
            <person name="Mavromatis K."/>
            <person name="Chen A."/>
            <person name="Palaniappan K."/>
            <person name="Land M."/>
            <person name="Hauser L."/>
            <person name="Chang Y.J."/>
            <person name="Jeffries C.D."/>
            <person name="Bristow J."/>
            <person name="Eisen J.A."/>
            <person name="Markowitz V."/>
            <person name="Hugenholtz P."/>
            <person name="Kyrpides N.C."/>
            <person name="Klenk H.P."/>
        </authorList>
    </citation>
    <scope>NUCLEOTIDE SEQUENCE [LARGE SCALE GENOMIC DNA]</scope>
    <source>
        <strain evidence="15">DSM 44728 / CIP 108903 / NRRL B-16338 / NBRC 102104 / LLR-40K-21</strain>
    </source>
</reference>
<dbReference type="EMBL" id="CP001778">
    <property type="protein sequence ID" value="ADD41169.1"/>
    <property type="molecule type" value="Genomic_DNA"/>
</dbReference>
<dbReference type="PROSITE" id="PS00012">
    <property type="entry name" value="PHOSPHOPANTETHEINE"/>
    <property type="match status" value="1"/>
</dbReference>